<dbReference type="GO" id="GO:0005524">
    <property type="term" value="F:ATP binding"/>
    <property type="evidence" value="ECO:0007669"/>
    <property type="project" value="UniProtKB-UniRule"/>
</dbReference>
<name>A0AAD7VBF9_9FUNG</name>
<feature type="compositionally biased region" description="Polar residues" evidence="13">
    <location>
        <begin position="593"/>
        <end position="604"/>
    </location>
</feature>
<keyword evidence="6" id="KW-0808">Transferase</keyword>
<evidence type="ECO:0000256" key="2">
    <source>
        <dbReference type="ARBA" id="ARBA00010791"/>
    </source>
</evidence>
<dbReference type="PANTHER" id="PTHR24346">
    <property type="entry name" value="MAP/MICROTUBULE AFFINITY-REGULATING KINASE"/>
    <property type="match status" value="1"/>
</dbReference>
<dbReference type="SUPFAM" id="SSF56112">
    <property type="entry name" value="Protein kinase-like (PK-like)"/>
    <property type="match status" value="1"/>
</dbReference>
<evidence type="ECO:0000256" key="12">
    <source>
        <dbReference type="PROSITE-ProRule" id="PRU10141"/>
    </source>
</evidence>
<evidence type="ECO:0000256" key="1">
    <source>
        <dbReference type="ARBA" id="ARBA00004266"/>
    </source>
</evidence>
<dbReference type="GO" id="GO:0005935">
    <property type="term" value="C:cellular bud neck"/>
    <property type="evidence" value="ECO:0007669"/>
    <property type="project" value="UniProtKB-SubCell"/>
</dbReference>
<feature type="binding site" evidence="12">
    <location>
        <position position="79"/>
    </location>
    <ligand>
        <name>ATP</name>
        <dbReference type="ChEBI" id="CHEBI:30616"/>
    </ligand>
</feature>
<dbReference type="EC" id="2.7.11.1" evidence="3"/>
<comment type="catalytic activity">
    <reaction evidence="11">
        <text>L-seryl-[protein] + ATP = O-phospho-L-seryl-[protein] + ADP + H(+)</text>
        <dbReference type="Rhea" id="RHEA:17989"/>
        <dbReference type="Rhea" id="RHEA-COMP:9863"/>
        <dbReference type="Rhea" id="RHEA-COMP:11604"/>
        <dbReference type="ChEBI" id="CHEBI:15378"/>
        <dbReference type="ChEBI" id="CHEBI:29999"/>
        <dbReference type="ChEBI" id="CHEBI:30616"/>
        <dbReference type="ChEBI" id="CHEBI:83421"/>
        <dbReference type="ChEBI" id="CHEBI:456216"/>
        <dbReference type="EC" id="2.7.11.1"/>
    </reaction>
</comment>
<dbReference type="InterPro" id="IPR000719">
    <property type="entry name" value="Prot_kinase_dom"/>
</dbReference>
<reference evidence="15 16" key="1">
    <citation type="submission" date="2023-03" db="EMBL/GenBank/DDBJ databases">
        <title>Genome sequence of Lichtheimia ornata CBS 291.66.</title>
        <authorList>
            <person name="Mohabir J.T."/>
            <person name="Shea T.P."/>
            <person name="Kurbessoian T."/>
            <person name="Berby B."/>
            <person name="Fontaine J."/>
            <person name="Livny J."/>
            <person name="Gnirke A."/>
            <person name="Stajich J.E."/>
            <person name="Cuomo C.A."/>
        </authorList>
    </citation>
    <scope>NUCLEOTIDE SEQUENCE [LARGE SCALE GENOMIC DNA]</scope>
    <source>
        <strain evidence="15">CBS 291.66</strain>
    </source>
</reference>
<organism evidence="15 16">
    <name type="scientific">Lichtheimia ornata</name>
    <dbReference type="NCBI Taxonomy" id="688661"/>
    <lineage>
        <taxon>Eukaryota</taxon>
        <taxon>Fungi</taxon>
        <taxon>Fungi incertae sedis</taxon>
        <taxon>Mucoromycota</taxon>
        <taxon>Mucoromycotina</taxon>
        <taxon>Mucoromycetes</taxon>
        <taxon>Mucorales</taxon>
        <taxon>Lichtheimiaceae</taxon>
        <taxon>Lichtheimia</taxon>
    </lineage>
</organism>
<evidence type="ECO:0000256" key="8">
    <source>
        <dbReference type="ARBA" id="ARBA00022777"/>
    </source>
</evidence>
<keyword evidence="7 12" id="KW-0547">Nucleotide-binding</keyword>
<dbReference type="AlphaFoldDB" id="A0AAD7VBF9"/>
<feature type="compositionally biased region" description="Low complexity" evidence="13">
    <location>
        <begin position="605"/>
        <end position="638"/>
    </location>
</feature>
<dbReference type="EMBL" id="JARTCD010000006">
    <property type="protein sequence ID" value="KAJ8661921.1"/>
    <property type="molecule type" value="Genomic_DNA"/>
</dbReference>
<evidence type="ECO:0000256" key="4">
    <source>
        <dbReference type="ARBA" id="ARBA00022527"/>
    </source>
</evidence>
<evidence type="ECO:0000313" key="15">
    <source>
        <dbReference type="EMBL" id="KAJ8661921.1"/>
    </source>
</evidence>
<evidence type="ECO:0000256" key="11">
    <source>
        <dbReference type="ARBA" id="ARBA00048679"/>
    </source>
</evidence>
<evidence type="ECO:0000256" key="3">
    <source>
        <dbReference type="ARBA" id="ARBA00012513"/>
    </source>
</evidence>
<keyword evidence="9 12" id="KW-0067">ATP-binding</keyword>
<dbReference type="PROSITE" id="PS00107">
    <property type="entry name" value="PROTEIN_KINASE_ATP"/>
    <property type="match status" value="1"/>
</dbReference>
<dbReference type="GO" id="GO:0005940">
    <property type="term" value="C:septin ring"/>
    <property type="evidence" value="ECO:0007669"/>
    <property type="project" value="UniProtKB-ARBA"/>
</dbReference>
<dbReference type="GeneID" id="83209670"/>
<evidence type="ECO:0000256" key="13">
    <source>
        <dbReference type="SAM" id="MobiDB-lite"/>
    </source>
</evidence>
<keyword evidence="8" id="KW-0418">Kinase</keyword>
<feature type="region of interest" description="Disordered" evidence="13">
    <location>
        <begin position="1"/>
        <end position="41"/>
    </location>
</feature>
<accession>A0AAD7VBF9</accession>
<dbReference type="GO" id="GO:0035556">
    <property type="term" value="P:intracellular signal transduction"/>
    <property type="evidence" value="ECO:0007669"/>
    <property type="project" value="TreeGrafter"/>
</dbReference>
<gene>
    <name evidence="15" type="ORF">O0I10_002252</name>
</gene>
<evidence type="ECO:0000256" key="10">
    <source>
        <dbReference type="ARBA" id="ARBA00047899"/>
    </source>
</evidence>
<keyword evidence="16" id="KW-1185">Reference proteome</keyword>
<feature type="domain" description="Protein kinase" evidence="14">
    <location>
        <begin position="50"/>
        <end position="305"/>
    </location>
</feature>
<dbReference type="FunFam" id="1.10.510.10:FF:000394">
    <property type="entry name" value="Serine/threonine-protein kinase HSL1"/>
    <property type="match status" value="1"/>
</dbReference>
<feature type="region of interest" description="Disordered" evidence="13">
    <location>
        <begin position="468"/>
        <end position="558"/>
    </location>
</feature>
<sequence length="886" mass="98827">MPSFNPSSPAPQRRIIVKPQSPGKHHIPPPNLSPLLSPGTGRRRKDIGDYWLGKTLGKGSSGRVKLGIHKVSGEKVAIKIISKSHLATNASVERAVKREIAIMKLIHHPNIMSLLDVIDLSDSPNLYLILEYVQGGELFDYLVSQGRLSEPEARKYFQQIIFGLDYCHRHLICHRDLKPENLLLDKDKNIKIADFGMASLQPAGSLLETSCGSPHYASPEIVNGVPYNGSASDIWSCGIILYALLCGHLPFDDDNIRELLNKVKIGKYKMPDYVSSGARDLIQKILVIHPEKRLTMKQVQQHPWFTADPPINPSILPDPPTASEIGRPVSDASEIDDRLLETLKVLWTDLSSEEVLKALLNEEYNMQKVTYVLLQRHANNYWQTERDDDIRTAESPAKRRRPATICSAATTTTTSARDSLPGIDGMMHQIAGKERNVGDVDLPPPVPPKPIVIRADLIYNQACADASANLKSPRPPHHSPMRQPQQHRIWRQPVPTFSPSPQRRPIFNPPPSAQQQTETQQQEHAPAVYPPHQCCQHHHQPSIFNPPQPPSTPQQQQQHLNIAHMLSPRTPTRPFLVQPTTASSHHQHYHYPNQFQSPSQSTRYTSTTNTTTTAATSDHVSAHSSSSSSSNNNNNNSNGGESSKLNRIMHLWQRNKVEPVTAATNMKAPNKGSHRLSMPAPIVQPPHPQPHSPFHHRHHFHQPQQHDVDPTTGRAALVTGTTTAASPMLTSASRVTTTPRQQGSPRLSSWLPGLFHFKQPKVCSIDCAARDEREAIGKIKQVLEECLDGTITERQDSEGNMRRKGEMVLPGNETTTKAILLRFKVEVQLPSSSRLRMVRVNFIQQQGDAVALMTAVRMVQRTLELYEHEANLIATANGWIPQSSFS</sequence>
<dbReference type="FunFam" id="3.30.200.20:FF:000003">
    <property type="entry name" value="Non-specific serine/threonine protein kinase"/>
    <property type="match status" value="1"/>
</dbReference>
<dbReference type="RefSeq" id="XP_058346834.1">
    <property type="nucleotide sequence ID" value="XM_058482336.1"/>
</dbReference>
<evidence type="ECO:0000256" key="5">
    <source>
        <dbReference type="ARBA" id="ARBA00022553"/>
    </source>
</evidence>
<dbReference type="CDD" id="cd14081">
    <property type="entry name" value="STKc_BRSK1_2"/>
    <property type="match status" value="1"/>
</dbReference>
<dbReference type="Gene3D" id="1.10.510.10">
    <property type="entry name" value="Transferase(Phosphotransferase) domain 1"/>
    <property type="match status" value="1"/>
</dbReference>
<proteinExistence type="inferred from homology"/>
<dbReference type="InterPro" id="IPR011009">
    <property type="entry name" value="Kinase-like_dom_sf"/>
</dbReference>
<keyword evidence="4" id="KW-0723">Serine/threonine-protein kinase</keyword>
<comment type="subcellular location">
    <subcellularLocation>
        <location evidence="1">Bud neck</location>
    </subcellularLocation>
</comment>
<dbReference type="Pfam" id="PF00069">
    <property type="entry name" value="Pkinase"/>
    <property type="match status" value="1"/>
</dbReference>
<dbReference type="InterPro" id="IPR008271">
    <property type="entry name" value="Ser/Thr_kinase_AS"/>
</dbReference>
<evidence type="ECO:0000256" key="6">
    <source>
        <dbReference type="ARBA" id="ARBA00022679"/>
    </source>
</evidence>
<dbReference type="InterPro" id="IPR017441">
    <property type="entry name" value="Protein_kinase_ATP_BS"/>
</dbReference>
<feature type="compositionally biased region" description="Low complexity" evidence="13">
    <location>
        <begin position="514"/>
        <end position="523"/>
    </location>
</feature>
<protein>
    <recommendedName>
        <fullName evidence="3">non-specific serine/threonine protein kinase</fullName>
        <ecNumber evidence="3">2.7.11.1</ecNumber>
    </recommendedName>
</protein>
<dbReference type="GO" id="GO:0004674">
    <property type="term" value="F:protein serine/threonine kinase activity"/>
    <property type="evidence" value="ECO:0007669"/>
    <property type="project" value="UniProtKB-KW"/>
</dbReference>
<dbReference type="Proteomes" id="UP001234581">
    <property type="component" value="Unassembled WGS sequence"/>
</dbReference>
<comment type="catalytic activity">
    <reaction evidence="10">
        <text>L-threonyl-[protein] + ATP = O-phospho-L-threonyl-[protein] + ADP + H(+)</text>
        <dbReference type="Rhea" id="RHEA:46608"/>
        <dbReference type="Rhea" id="RHEA-COMP:11060"/>
        <dbReference type="Rhea" id="RHEA-COMP:11605"/>
        <dbReference type="ChEBI" id="CHEBI:15378"/>
        <dbReference type="ChEBI" id="CHEBI:30013"/>
        <dbReference type="ChEBI" id="CHEBI:30616"/>
        <dbReference type="ChEBI" id="CHEBI:61977"/>
        <dbReference type="ChEBI" id="CHEBI:456216"/>
        <dbReference type="EC" id="2.7.11.1"/>
    </reaction>
</comment>
<dbReference type="PANTHER" id="PTHR24346:SF82">
    <property type="entry name" value="KP78A-RELATED"/>
    <property type="match status" value="1"/>
</dbReference>
<evidence type="ECO:0000259" key="14">
    <source>
        <dbReference type="PROSITE" id="PS50011"/>
    </source>
</evidence>
<feature type="region of interest" description="Disordered" evidence="13">
    <location>
        <begin position="570"/>
        <end position="643"/>
    </location>
</feature>
<dbReference type="PROSITE" id="PS00108">
    <property type="entry name" value="PROTEIN_KINASE_ST"/>
    <property type="match status" value="1"/>
</dbReference>
<comment type="caution">
    <text evidence="15">The sequence shown here is derived from an EMBL/GenBank/DDBJ whole genome shotgun (WGS) entry which is preliminary data.</text>
</comment>
<evidence type="ECO:0000256" key="9">
    <source>
        <dbReference type="ARBA" id="ARBA00022840"/>
    </source>
</evidence>
<dbReference type="PROSITE" id="PS50011">
    <property type="entry name" value="PROTEIN_KINASE_DOM"/>
    <property type="match status" value="1"/>
</dbReference>
<dbReference type="SMART" id="SM00220">
    <property type="entry name" value="S_TKc"/>
    <property type="match status" value="1"/>
</dbReference>
<evidence type="ECO:0000313" key="16">
    <source>
        <dbReference type="Proteomes" id="UP001234581"/>
    </source>
</evidence>
<keyword evidence="5" id="KW-0597">Phosphoprotein</keyword>
<comment type="similarity">
    <text evidence="2">Belongs to the protein kinase superfamily. CAMK Ser/Thr protein kinase family. NIM1 subfamily.</text>
</comment>
<evidence type="ECO:0000256" key="7">
    <source>
        <dbReference type="ARBA" id="ARBA00022741"/>
    </source>
</evidence>